<dbReference type="InterPro" id="IPR018060">
    <property type="entry name" value="HTH_AraC"/>
</dbReference>
<proteinExistence type="predicted"/>
<dbReference type="GO" id="GO:0003700">
    <property type="term" value="F:DNA-binding transcription factor activity"/>
    <property type="evidence" value="ECO:0007669"/>
    <property type="project" value="InterPro"/>
</dbReference>
<dbReference type="GO" id="GO:0043565">
    <property type="term" value="F:sequence-specific DNA binding"/>
    <property type="evidence" value="ECO:0007669"/>
    <property type="project" value="InterPro"/>
</dbReference>
<accession>A0A543CHP1</accession>
<comment type="caution">
    <text evidence="3">The sequence shown here is derived from an EMBL/GenBank/DDBJ whole genome shotgun (WGS) entry which is preliminary data.</text>
</comment>
<evidence type="ECO:0000256" key="1">
    <source>
        <dbReference type="SAM" id="MobiDB-lite"/>
    </source>
</evidence>
<dbReference type="SMART" id="SM00342">
    <property type="entry name" value="HTH_ARAC"/>
    <property type="match status" value="1"/>
</dbReference>
<organism evidence="3 4">
    <name type="scientific">Actinoallomurus bryophytorum</name>
    <dbReference type="NCBI Taxonomy" id="1490222"/>
    <lineage>
        <taxon>Bacteria</taxon>
        <taxon>Bacillati</taxon>
        <taxon>Actinomycetota</taxon>
        <taxon>Actinomycetes</taxon>
        <taxon>Streptosporangiales</taxon>
        <taxon>Thermomonosporaceae</taxon>
        <taxon>Actinoallomurus</taxon>
    </lineage>
</organism>
<reference evidence="3 4" key="1">
    <citation type="submission" date="2019-06" db="EMBL/GenBank/DDBJ databases">
        <title>Sequencing the genomes of 1000 actinobacteria strains.</title>
        <authorList>
            <person name="Klenk H.-P."/>
        </authorList>
    </citation>
    <scope>NUCLEOTIDE SEQUENCE [LARGE SCALE GENOMIC DNA]</scope>
    <source>
        <strain evidence="3 4">DSM 102200</strain>
    </source>
</reference>
<dbReference type="EMBL" id="VFOZ01000001">
    <property type="protein sequence ID" value="TQL96530.1"/>
    <property type="molecule type" value="Genomic_DNA"/>
</dbReference>
<protein>
    <submittedName>
        <fullName evidence="3">AraC-like DNA-binding protein</fullName>
    </submittedName>
</protein>
<evidence type="ECO:0000313" key="4">
    <source>
        <dbReference type="Proteomes" id="UP000316096"/>
    </source>
</evidence>
<dbReference type="InterPro" id="IPR046532">
    <property type="entry name" value="DUF6597"/>
</dbReference>
<dbReference type="OrthoDB" id="9815799at2"/>
<dbReference type="AlphaFoldDB" id="A0A543CHP1"/>
<keyword evidence="3" id="KW-0238">DNA-binding</keyword>
<dbReference type="Pfam" id="PF20240">
    <property type="entry name" value="DUF6597"/>
    <property type="match status" value="1"/>
</dbReference>
<sequence>MTGSRRYEERAAPAACGTIWRSAFAGDESVIVPDGCMDLLWTGEELLVAGADSHARVFAPGQGGCMIGLRFWPGVLPQLLRTGADHLVDSVVRLDSVIGLDARRWETRLAAAEHSALALVDLAAGAVADLQLDRRPVCVAADLGSGLPIVQVAERTGYSPRQLQRLAGQWYGYGAKHLQRVLRLRRADRLVAAGHTRAGAAATAGYSDASHLWRDKQALDEPHPRAANRSTGLPSGSVMTA</sequence>
<dbReference type="Pfam" id="PF12833">
    <property type="entry name" value="HTH_18"/>
    <property type="match status" value="1"/>
</dbReference>
<dbReference type="RefSeq" id="WP_141955379.1">
    <property type="nucleotide sequence ID" value="NZ_VFOZ01000001.1"/>
</dbReference>
<keyword evidence="4" id="KW-1185">Reference proteome</keyword>
<feature type="compositionally biased region" description="Polar residues" evidence="1">
    <location>
        <begin position="228"/>
        <end position="241"/>
    </location>
</feature>
<feature type="region of interest" description="Disordered" evidence="1">
    <location>
        <begin position="219"/>
        <end position="241"/>
    </location>
</feature>
<evidence type="ECO:0000259" key="2">
    <source>
        <dbReference type="PROSITE" id="PS01124"/>
    </source>
</evidence>
<dbReference type="PROSITE" id="PS01124">
    <property type="entry name" value="HTH_ARAC_FAMILY_2"/>
    <property type="match status" value="1"/>
</dbReference>
<dbReference type="Gene3D" id="1.10.10.60">
    <property type="entry name" value="Homeodomain-like"/>
    <property type="match status" value="1"/>
</dbReference>
<evidence type="ECO:0000313" key="3">
    <source>
        <dbReference type="EMBL" id="TQL96530.1"/>
    </source>
</evidence>
<gene>
    <name evidence="3" type="ORF">FB559_2062</name>
</gene>
<name>A0A543CHP1_9ACTN</name>
<feature type="domain" description="HTH araC/xylS-type" evidence="2">
    <location>
        <begin position="133"/>
        <end position="230"/>
    </location>
</feature>
<dbReference type="Proteomes" id="UP000316096">
    <property type="component" value="Unassembled WGS sequence"/>
</dbReference>